<organism evidence="2 3">
    <name type="scientific">Funneliformis mosseae</name>
    <name type="common">Endomycorrhizal fungus</name>
    <name type="synonym">Glomus mosseae</name>
    <dbReference type="NCBI Taxonomy" id="27381"/>
    <lineage>
        <taxon>Eukaryota</taxon>
        <taxon>Fungi</taxon>
        <taxon>Fungi incertae sedis</taxon>
        <taxon>Mucoromycota</taxon>
        <taxon>Glomeromycotina</taxon>
        <taxon>Glomeromycetes</taxon>
        <taxon>Glomerales</taxon>
        <taxon>Glomeraceae</taxon>
        <taxon>Funneliformis</taxon>
    </lineage>
</organism>
<evidence type="ECO:0000256" key="1">
    <source>
        <dbReference type="SAM" id="Phobius"/>
    </source>
</evidence>
<feature type="transmembrane region" description="Helical" evidence="1">
    <location>
        <begin position="119"/>
        <end position="137"/>
    </location>
</feature>
<accession>A0A9N9AUR4</accession>
<dbReference type="AlphaFoldDB" id="A0A9N9AUR4"/>
<keyword evidence="3" id="KW-1185">Reference proteome</keyword>
<sequence>MFVTSSIQVASLLVAVKIFNDILPISAQVTIIPGDGIPNFFLTRPIRSAWIGLWVLWILWALLTLLKLISRETKTRNAHTTERPDASLERDRGANAKKGGFAEIMDNGPRRAARISRDLLLGLLTALVINTLGRGAGTGSGRAVEILTWIFVGLAIIWLLVEMAMDNKIIRFIFGFVEYSILLVIFILAYSSGWRIPGRIA</sequence>
<evidence type="ECO:0000313" key="3">
    <source>
        <dbReference type="Proteomes" id="UP000789375"/>
    </source>
</evidence>
<name>A0A9N9AUR4_FUNMO</name>
<dbReference type="EMBL" id="CAJVPP010001240">
    <property type="protein sequence ID" value="CAG8543381.1"/>
    <property type="molecule type" value="Genomic_DNA"/>
</dbReference>
<keyword evidence="1" id="KW-0472">Membrane</keyword>
<proteinExistence type="predicted"/>
<keyword evidence="1" id="KW-0812">Transmembrane</keyword>
<feature type="transmembrane region" description="Helical" evidence="1">
    <location>
        <begin position="143"/>
        <end position="161"/>
    </location>
</feature>
<feature type="transmembrane region" description="Helical" evidence="1">
    <location>
        <begin position="173"/>
        <end position="191"/>
    </location>
</feature>
<protein>
    <submittedName>
        <fullName evidence="2">7197_t:CDS:1</fullName>
    </submittedName>
</protein>
<keyword evidence="1" id="KW-1133">Transmembrane helix</keyword>
<evidence type="ECO:0000313" key="2">
    <source>
        <dbReference type="EMBL" id="CAG8543381.1"/>
    </source>
</evidence>
<comment type="caution">
    <text evidence="2">The sequence shown here is derived from an EMBL/GenBank/DDBJ whole genome shotgun (WGS) entry which is preliminary data.</text>
</comment>
<dbReference type="Proteomes" id="UP000789375">
    <property type="component" value="Unassembled WGS sequence"/>
</dbReference>
<gene>
    <name evidence="2" type="ORF">FMOSSE_LOCUS6091</name>
</gene>
<reference evidence="2" key="1">
    <citation type="submission" date="2021-06" db="EMBL/GenBank/DDBJ databases">
        <authorList>
            <person name="Kallberg Y."/>
            <person name="Tangrot J."/>
            <person name="Rosling A."/>
        </authorList>
    </citation>
    <scope>NUCLEOTIDE SEQUENCE</scope>
    <source>
        <strain evidence="2">87-6 pot B 2015</strain>
    </source>
</reference>
<feature type="transmembrane region" description="Helical" evidence="1">
    <location>
        <begin position="49"/>
        <end position="69"/>
    </location>
</feature>